<accession>A0A4Y2GBS4</accession>
<reference evidence="5 6" key="1">
    <citation type="journal article" date="2019" name="Sci. Rep.">
        <title>Orb-weaving spider Araneus ventricosus genome elucidates the spidroin gene catalogue.</title>
        <authorList>
            <person name="Kono N."/>
            <person name="Nakamura H."/>
            <person name="Ohtoshi R."/>
            <person name="Moran D.A.P."/>
            <person name="Shinohara A."/>
            <person name="Yoshida Y."/>
            <person name="Fujiwara M."/>
            <person name="Mori M."/>
            <person name="Tomita M."/>
            <person name="Arakawa K."/>
        </authorList>
    </citation>
    <scope>NUCLEOTIDE SEQUENCE [LARGE SCALE GENOMIC DNA]</scope>
</reference>
<name>A0A4Y2GBS4_ARAVE</name>
<feature type="signal peptide" evidence="3">
    <location>
        <begin position="1"/>
        <end position="20"/>
    </location>
</feature>
<protein>
    <recommendedName>
        <fullName evidence="4">Peptidase S1 domain-containing protein</fullName>
    </recommendedName>
</protein>
<organism evidence="5 6">
    <name type="scientific">Araneus ventricosus</name>
    <name type="common">Orbweaver spider</name>
    <name type="synonym">Epeira ventricosa</name>
    <dbReference type="NCBI Taxonomy" id="182803"/>
    <lineage>
        <taxon>Eukaryota</taxon>
        <taxon>Metazoa</taxon>
        <taxon>Ecdysozoa</taxon>
        <taxon>Arthropoda</taxon>
        <taxon>Chelicerata</taxon>
        <taxon>Arachnida</taxon>
        <taxon>Araneae</taxon>
        <taxon>Araneomorphae</taxon>
        <taxon>Entelegynae</taxon>
        <taxon>Araneoidea</taxon>
        <taxon>Araneidae</taxon>
        <taxon>Araneus</taxon>
    </lineage>
</organism>
<evidence type="ECO:0000313" key="5">
    <source>
        <dbReference type="EMBL" id="GBM50657.1"/>
    </source>
</evidence>
<keyword evidence="1" id="KW-1015">Disulfide bond</keyword>
<feature type="region of interest" description="Disordered" evidence="2">
    <location>
        <begin position="88"/>
        <end position="109"/>
    </location>
</feature>
<evidence type="ECO:0000313" key="6">
    <source>
        <dbReference type="Proteomes" id="UP000499080"/>
    </source>
</evidence>
<dbReference type="InterPro" id="IPR009003">
    <property type="entry name" value="Peptidase_S1_PA"/>
</dbReference>
<dbReference type="Gene3D" id="2.40.10.10">
    <property type="entry name" value="Trypsin-like serine proteases"/>
    <property type="match status" value="1"/>
</dbReference>
<dbReference type="InterPro" id="IPR018114">
    <property type="entry name" value="TRYPSIN_HIS"/>
</dbReference>
<dbReference type="InterPro" id="IPR001254">
    <property type="entry name" value="Trypsin_dom"/>
</dbReference>
<keyword evidence="6" id="KW-1185">Reference proteome</keyword>
<dbReference type="PROSITE" id="PS00134">
    <property type="entry name" value="TRYPSIN_HIS"/>
    <property type="match status" value="1"/>
</dbReference>
<comment type="caution">
    <text evidence="5">The sequence shown here is derived from an EMBL/GenBank/DDBJ whole genome shotgun (WGS) entry which is preliminary data.</text>
</comment>
<evidence type="ECO:0000256" key="3">
    <source>
        <dbReference type="SAM" id="SignalP"/>
    </source>
</evidence>
<dbReference type="InterPro" id="IPR043504">
    <property type="entry name" value="Peptidase_S1_PA_chymotrypsin"/>
</dbReference>
<gene>
    <name evidence="5" type="ORF">AVEN_86345_1</name>
</gene>
<dbReference type="EMBL" id="BGPR01001306">
    <property type="protein sequence ID" value="GBM50657.1"/>
    <property type="molecule type" value="Genomic_DNA"/>
</dbReference>
<feature type="domain" description="Peptidase S1" evidence="4">
    <location>
        <begin position="182"/>
        <end position="225"/>
    </location>
</feature>
<dbReference type="GO" id="GO:0006508">
    <property type="term" value="P:proteolysis"/>
    <property type="evidence" value="ECO:0007669"/>
    <property type="project" value="InterPro"/>
</dbReference>
<evidence type="ECO:0000256" key="1">
    <source>
        <dbReference type="ARBA" id="ARBA00023157"/>
    </source>
</evidence>
<keyword evidence="3" id="KW-0732">Signal</keyword>
<dbReference type="PANTHER" id="PTHR24252:SF7">
    <property type="entry name" value="HYALIN"/>
    <property type="match status" value="1"/>
</dbReference>
<feature type="chain" id="PRO_5021359719" description="Peptidase S1 domain-containing protein" evidence="3">
    <location>
        <begin position="21"/>
        <end position="228"/>
    </location>
</feature>
<sequence>MYWSLLKLLTLTVFASVVDGAKVQYENQKISKCPPEDYSCCIITHCPAAWTLFNAGIQPKICGWKNKTPLVCCPRYIHQEQLHDDEDLFPTEDETPANQEEIQETEEEIPTFVERKSPSVDAVKLQPNIVRKPLIISLTSAGNCGFREVDPSSDIPESAIRNTDFASPDLPGRTIPPKIVVVGGTPANQKWSWMVGIYNRNAQRPFCGGTVIDDRHILTAAHCFDPRG</sequence>
<dbReference type="Pfam" id="PF00089">
    <property type="entry name" value="Trypsin"/>
    <property type="match status" value="1"/>
</dbReference>
<dbReference type="GO" id="GO:0004252">
    <property type="term" value="F:serine-type endopeptidase activity"/>
    <property type="evidence" value="ECO:0007669"/>
    <property type="project" value="InterPro"/>
</dbReference>
<evidence type="ECO:0000256" key="2">
    <source>
        <dbReference type="SAM" id="MobiDB-lite"/>
    </source>
</evidence>
<dbReference type="Proteomes" id="UP000499080">
    <property type="component" value="Unassembled WGS sequence"/>
</dbReference>
<dbReference type="AlphaFoldDB" id="A0A4Y2GBS4"/>
<dbReference type="SUPFAM" id="SSF50494">
    <property type="entry name" value="Trypsin-like serine proteases"/>
    <property type="match status" value="1"/>
</dbReference>
<dbReference type="OrthoDB" id="6436894at2759"/>
<proteinExistence type="predicted"/>
<dbReference type="PANTHER" id="PTHR24252">
    <property type="entry name" value="ACROSIN-RELATED"/>
    <property type="match status" value="1"/>
</dbReference>
<evidence type="ECO:0000259" key="4">
    <source>
        <dbReference type="Pfam" id="PF00089"/>
    </source>
</evidence>